<dbReference type="Pfam" id="PF23752">
    <property type="entry name" value="Beta-prop_WDR11_2nd"/>
    <property type="match status" value="1"/>
</dbReference>
<feature type="domain" description="WDR11 first beta-propeller" evidence="2">
    <location>
        <begin position="44"/>
        <end position="338"/>
    </location>
</feature>
<reference evidence="5" key="1">
    <citation type="journal article" date="2021" name="Mol. Ecol. Resour.">
        <title>Apolygus lucorum genome provides insights into omnivorousness and mesophyll feeding.</title>
        <authorList>
            <person name="Liu Y."/>
            <person name="Liu H."/>
            <person name="Wang H."/>
            <person name="Huang T."/>
            <person name="Liu B."/>
            <person name="Yang B."/>
            <person name="Yin L."/>
            <person name="Li B."/>
            <person name="Zhang Y."/>
            <person name="Zhang S."/>
            <person name="Jiang F."/>
            <person name="Zhang X."/>
            <person name="Ren Y."/>
            <person name="Wang B."/>
            <person name="Wang S."/>
            <person name="Lu Y."/>
            <person name="Wu K."/>
            <person name="Fan W."/>
            <person name="Wang G."/>
        </authorList>
    </citation>
    <scope>NUCLEOTIDE SEQUENCE</scope>
    <source>
        <strain evidence="5">12Hb</strain>
    </source>
</reference>
<keyword evidence="6" id="KW-1185">Reference proteome</keyword>
<dbReference type="Pfam" id="PF23753">
    <property type="entry name" value="TPR_WDR11"/>
    <property type="match status" value="1"/>
</dbReference>
<accession>A0A8S9WUV2</accession>
<dbReference type="InterPro" id="IPR057853">
    <property type="entry name" value="Beta-prop_WDR11_2nd"/>
</dbReference>
<dbReference type="PROSITE" id="PS50082">
    <property type="entry name" value="WD_REPEATS_2"/>
    <property type="match status" value="1"/>
</dbReference>
<dbReference type="SUPFAM" id="SSF50978">
    <property type="entry name" value="WD40 repeat-like"/>
    <property type="match status" value="2"/>
</dbReference>
<comment type="caution">
    <text evidence="5">The sequence shown here is derived from an EMBL/GenBank/DDBJ whole genome shotgun (WGS) entry which is preliminary data.</text>
</comment>
<dbReference type="InterPro" id="IPR057854">
    <property type="entry name" value="TPR_WDR11"/>
</dbReference>
<name>A0A8S9WUV2_APOLU</name>
<dbReference type="GO" id="GO:0005737">
    <property type="term" value="C:cytoplasm"/>
    <property type="evidence" value="ECO:0007669"/>
    <property type="project" value="TreeGrafter"/>
</dbReference>
<feature type="domain" description="WDR11 TPR" evidence="4">
    <location>
        <begin position="946"/>
        <end position="1128"/>
    </location>
</feature>
<dbReference type="SMART" id="SM00320">
    <property type="entry name" value="WD40"/>
    <property type="match status" value="5"/>
</dbReference>
<keyword evidence="1" id="KW-0853">WD repeat</keyword>
<dbReference type="Pfam" id="PF23751">
    <property type="entry name" value="Beta-prop_WDR11_1st"/>
    <property type="match status" value="1"/>
</dbReference>
<dbReference type="InterPro" id="IPR036322">
    <property type="entry name" value="WD40_repeat_dom_sf"/>
</dbReference>
<dbReference type="OrthoDB" id="1291858at2759"/>
<dbReference type="InterPro" id="IPR039694">
    <property type="entry name" value="WDR11"/>
</dbReference>
<sequence>MDDVKSSPSMSDTITSIMVDHSDSSKLDIISIEEPLICPRTLTGPANVQNKGALDWGYHGLLAFGANCSIFVIDTKNVQIVQTLDKHKSTVKKLLWDKTNTVQLVSGDASGQIIHWDIKSGMVLSVLQDGNKPVLDMHWMPGDYILAALHSPYFLIIWDIKRQTKLWKKSFTDTLLSFDVDPFDNSKIAFLCPDCILFLDNFTTRKIPSSNGRKFYISSPRLDSSSEENLKGRDRLKRLMKGLVVGETKPKPDEAMTITECLQLQYHKSLRHHLILLYPRDVILVDLHINQTIGIIPFERTMSPLVQLYSSRQRDVLYCLHESGSVSVKVRRKHNQAVTPSPLEPNMDISTTDFGSYSSEMFVCYEHKCQSEIIRQMKSSKVLGVSVDPIRENRLGLFLSSGKMVFLELDSSSSVDPARSLSDIITPCKTERDNLRILTSAIHPTLNGNITVMRMCPPFTTKTQNQAASVIPVTCAVGTTSGYLYVFNLSDGTLNKEFALHTYPVRGLEWAGSRNILTYAFGEGSKVKNEIFVTDIRTGQSTSLRTDRLTESPIHILKVSPLRQFFVITLKDGPFELWDLRNLSLLRTMAKKFPHVMALEWSPLHGVKVATKVPRRKQSDSSDGSRSESGFPTLVREHLVFSDYEGHIFHFSVDEDCLKDGIKIPPEAGVNAVNSIAFKSNKIVKADTDGYLSMWDLKAKMAKNTYTNRGSLRYIRFAPGKTNLKLVILYADGLELLLLKDDFEKLASLKWSRDFSRIVDVDWANKDNVVIATEDGWVRILDTKLTKFSSPLEQYKFRDIVYCPNIMPFEITYRMLFILCTQYWKPVPNYDYVTVQDGIPEEFIAQANDQLKLMNLGEDFGALPITQKCLRVSKLIGDLSIIDVWTVANYYLRVFSEEQSKHEEVGEKTSSCSDLKRIYKYPHIEPLDTCYDYLIDPFSYQRLQLDRVSLHEWKRGDYQHTQRVVEKLILLGEMDRAVQLLLETDIDNPNYYGDAIKACLIATIQQTGAAQSTVKLVATNLIANGKVWEGVQLLCLIGKGLDGCRYLMSYGMWESAIWLAKAILPQNEAQEVMKKFAEHLINTGCMVEALLVYISQYQFEKALEILHSNHSTYTAVLLLMAFPGMEKPTKSGESAISWTLASDTSPSPTLWVRVIVAVGIASPKLWVWVNVLDCWVLNLEFSYSSKESSAYERDDLEFSLSEL</sequence>
<feature type="domain" description="WDR11 second beta-propeller" evidence="3">
    <location>
        <begin position="461"/>
        <end position="720"/>
    </location>
</feature>
<dbReference type="Gene3D" id="2.130.10.10">
    <property type="entry name" value="YVTN repeat-like/Quinoprotein amine dehydrogenase"/>
    <property type="match status" value="2"/>
</dbReference>
<dbReference type="InterPro" id="IPR001680">
    <property type="entry name" value="WD40_rpt"/>
</dbReference>
<organism evidence="5 6">
    <name type="scientific">Apolygus lucorum</name>
    <name type="common">Small green plant bug</name>
    <name type="synonym">Lygocoris lucorum</name>
    <dbReference type="NCBI Taxonomy" id="248454"/>
    <lineage>
        <taxon>Eukaryota</taxon>
        <taxon>Metazoa</taxon>
        <taxon>Ecdysozoa</taxon>
        <taxon>Arthropoda</taxon>
        <taxon>Hexapoda</taxon>
        <taxon>Insecta</taxon>
        <taxon>Pterygota</taxon>
        <taxon>Neoptera</taxon>
        <taxon>Paraneoptera</taxon>
        <taxon>Hemiptera</taxon>
        <taxon>Heteroptera</taxon>
        <taxon>Panheteroptera</taxon>
        <taxon>Cimicomorpha</taxon>
        <taxon>Miridae</taxon>
        <taxon>Mirini</taxon>
        <taxon>Apolygus</taxon>
    </lineage>
</organism>
<dbReference type="InterPro" id="IPR057852">
    <property type="entry name" value="Beta-prop_WDR11_1st"/>
</dbReference>
<protein>
    <recommendedName>
        <fullName evidence="7">WD repeat-containing protein 55 homolog</fullName>
    </recommendedName>
</protein>
<dbReference type="InterPro" id="IPR015943">
    <property type="entry name" value="WD40/YVTN_repeat-like_dom_sf"/>
</dbReference>
<evidence type="ECO:0000259" key="3">
    <source>
        <dbReference type="Pfam" id="PF23752"/>
    </source>
</evidence>
<dbReference type="Proteomes" id="UP000466442">
    <property type="component" value="Unassembled WGS sequence"/>
</dbReference>
<gene>
    <name evidence="5" type="ORF">GE061_007170</name>
</gene>
<evidence type="ECO:0000256" key="1">
    <source>
        <dbReference type="PROSITE-ProRule" id="PRU00221"/>
    </source>
</evidence>
<evidence type="ECO:0000313" key="6">
    <source>
        <dbReference type="Proteomes" id="UP000466442"/>
    </source>
</evidence>
<evidence type="ECO:0000259" key="2">
    <source>
        <dbReference type="Pfam" id="PF23751"/>
    </source>
</evidence>
<evidence type="ECO:0000313" key="5">
    <source>
        <dbReference type="EMBL" id="KAF6199145.1"/>
    </source>
</evidence>
<proteinExistence type="predicted"/>
<dbReference type="PANTHER" id="PTHR14593:SF5">
    <property type="entry name" value="WD REPEAT-CONTAINING PROTEIN 11"/>
    <property type="match status" value="1"/>
</dbReference>
<dbReference type="AlphaFoldDB" id="A0A8S9WUV2"/>
<dbReference type="EMBL" id="WIXP02000015">
    <property type="protein sequence ID" value="KAF6199145.1"/>
    <property type="molecule type" value="Genomic_DNA"/>
</dbReference>
<evidence type="ECO:0000259" key="4">
    <source>
        <dbReference type="Pfam" id="PF23753"/>
    </source>
</evidence>
<feature type="repeat" description="WD" evidence="1">
    <location>
        <begin position="84"/>
        <end position="126"/>
    </location>
</feature>
<evidence type="ECO:0008006" key="7">
    <source>
        <dbReference type="Google" id="ProtNLM"/>
    </source>
</evidence>
<dbReference type="PANTHER" id="PTHR14593">
    <property type="entry name" value="WD REPEAT-CONTAINING PROTEIN 11"/>
    <property type="match status" value="1"/>
</dbReference>